<reference evidence="3" key="1">
    <citation type="journal article" date="2017" name="Nat. Ecol. Evol.">
        <title>Genome expansion and lineage-specific genetic innovations in the forest pathogenic fungi Armillaria.</title>
        <authorList>
            <person name="Sipos G."/>
            <person name="Prasanna A.N."/>
            <person name="Walter M.C."/>
            <person name="O'Connor E."/>
            <person name="Balint B."/>
            <person name="Krizsan K."/>
            <person name="Kiss B."/>
            <person name="Hess J."/>
            <person name="Varga T."/>
            <person name="Slot J."/>
            <person name="Riley R."/>
            <person name="Boka B."/>
            <person name="Rigling D."/>
            <person name="Barry K."/>
            <person name="Lee J."/>
            <person name="Mihaltcheva S."/>
            <person name="LaButti K."/>
            <person name="Lipzen A."/>
            <person name="Waldron R."/>
            <person name="Moloney N.M."/>
            <person name="Sperisen C."/>
            <person name="Kredics L."/>
            <person name="Vagvoelgyi C."/>
            <person name="Patrignani A."/>
            <person name="Fitzpatrick D."/>
            <person name="Nagy I."/>
            <person name="Doyle S."/>
            <person name="Anderson J.B."/>
            <person name="Grigoriev I.V."/>
            <person name="Gueldener U."/>
            <person name="Muensterkoetter M."/>
            <person name="Nagy L.G."/>
        </authorList>
    </citation>
    <scope>NUCLEOTIDE SEQUENCE [LARGE SCALE GENOMIC DNA]</scope>
    <source>
        <strain evidence="3">28-4</strain>
    </source>
</reference>
<gene>
    <name evidence="2" type="ORF">ARMSODRAFT_980133</name>
</gene>
<feature type="region of interest" description="Disordered" evidence="1">
    <location>
        <begin position="122"/>
        <end position="147"/>
    </location>
</feature>
<keyword evidence="3" id="KW-1185">Reference proteome</keyword>
<evidence type="ECO:0000313" key="3">
    <source>
        <dbReference type="Proteomes" id="UP000218334"/>
    </source>
</evidence>
<dbReference type="Proteomes" id="UP000218334">
    <property type="component" value="Unassembled WGS sequence"/>
</dbReference>
<dbReference type="AlphaFoldDB" id="A0A2H3AWX5"/>
<feature type="compositionally biased region" description="Polar residues" evidence="1">
    <location>
        <begin position="137"/>
        <end position="147"/>
    </location>
</feature>
<feature type="region of interest" description="Disordered" evidence="1">
    <location>
        <begin position="181"/>
        <end position="200"/>
    </location>
</feature>
<accession>A0A2H3AWX5</accession>
<evidence type="ECO:0000256" key="1">
    <source>
        <dbReference type="SAM" id="MobiDB-lite"/>
    </source>
</evidence>
<proteinExistence type="predicted"/>
<organism evidence="2 3">
    <name type="scientific">Armillaria solidipes</name>
    <dbReference type="NCBI Taxonomy" id="1076256"/>
    <lineage>
        <taxon>Eukaryota</taxon>
        <taxon>Fungi</taxon>
        <taxon>Dikarya</taxon>
        <taxon>Basidiomycota</taxon>
        <taxon>Agaricomycotina</taxon>
        <taxon>Agaricomycetes</taxon>
        <taxon>Agaricomycetidae</taxon>
        <taxon>Agaricales</taxon>
        <taxon>Marasmiineae</taxon>
        <taxon>Physalacriaceae</taxon>
        <taxon>Armillaria</taxon>
    </lineage>
</organism>
<dbReference type="EMBL" id="KZ293460">
    <property type="protein sequence ID" value="PBK63201.1"/>
    <property type="molecule type" value="Genomic_DNA"/>
</dbReference>
<protein>
    <submittedName>
        <fullName evidence="2">Uncharacterized protein</fullName>
    </submittedName>
</protein>
<sequence>MFSDEFREFLSIRCTRLEALVNRTESVMVDAMSIRVQVTAMQRYWLELVAGLDYMQIHQPVMNGKVQRDETFDFNRLIGVFTLSLDVAEQHMKAGIPVYLVRPIEQFTNQIILKAEQPTVFSRSKARASGPLGKGSPQRSKAQNLQSTRDKFADLSGRYAPPTIPAWAGANAKIDKDSECSQQREAQARHIQSRHDANGEKKDYNINMGYAFPDPTLFVYASATRQSTYFRQWEHYRDTLIYRVASSTSNATPVCPQVWRELLAMPFKKEHTKTIKAHDTMLDMMGTALQMSRPDVRSPTTHTDEPFDVKRGRYLVWELCELNFRLELLAIDTHLTHSLVSDDTDFQLKCQNAILKLLPGESLVPLPSHSVTSSVPLVFEAKGLLDPSGDEASLKVEKALVQHYVQTFFDRFGRPPVLPCMPHQSALVNQPEEQEGEK</sequence>
<name>A0A2H3AWX5_9AGAR</name>
<evidence type="ECO:0000313" key="2">
    <source>
        <dbReference type="EMBL" id="PBK63201.1"/>
    </source>
</evidence>